<sequence>MERLKQASHLLASHTAGFVIIAAIIAFFVPQMFGWVKGFSQIIILSVIMFSMGLTLTLDDFKVLAARPFDIFIGAAAQYLIMPFSAYFLAKGLGLSNEIAVGLILVGCCPGGVSSNIMSFLCRGDVPFSVGMTTASTLLAPIMTPAMVLLLAGERIEVPAAGMFLTIIETVIVPVLLGFWLNYRYGATHTMENVREIMPSVAVIGLALIVGGVIALLGGNFFNAGVIIFLAVLAHNGVGYVLGYTVGRITGMSTPKRRTLSIEVGMQNAGLATGLAVAHFAAYPHAALACAVSCVWHSISGTLLAGWFVRRDEKHEEEAAVSVG</sequence>
<dbReference type="InterPro" id="IPR002657">
    <property type="entry name" value="BilAc:Na_symport/Acr3"/>
</dbReference>
<evidence type="ECO:0000256" key="1">
    <source>
        <dbReference type="ARBA" id="ARBA00004141"/>
    </source>
</evidence>
<keyword evidence="2 5" id="KW-0812">Transmembrane</keyword>
<dbReference type="Pfam" id="PF01758">
    <property type="entry name" value="SBF"/>
    <property type="match status" value="1"/>
</dbReference>
<dbReference type="STRING" id="1123243.SAMN02745190_02262"/>
<keyword evidence="4 5" id="KW-0472">Membrane</keyword>
<comment type="subcellular location">
    <subcellularLocation>
        <location evidence="1">Membrane</location>
        <topology evidence="1">Multi-pass membrane protein</topology>
    </subcellularLocation>
</comment>
<dbReference type="GO" id="GO:0016020">
    <property type="term" value="C:membrane"/>
    <property type="evidence" value="ECO:0007669"/>
    <property type="project" value="UniProtKB-SubCell"/>
</dbReference>
<evidence type="ECO:0000313" key="6">
    <source>
        <dbReference type="EMBL" id="SHF27472.1"/>
    </source>
</evidence>
<evidence type="ECO:0000313" key="7">
    <source>
        <dbReference type="Proteomes" id="UP000184404"/>
    </source>
</evidence>
<feature type="transmembrane region" description="Helical" evidence="5">
    <location>
        <begin position="259"/>
        <end position="280"/>
    </location>
</feature>
<feature type="transmembrane region" description="Helical" evidence="5">
    <location>
        <begin position="227"/>
        <end position="247"/>
    </location>
</feature>
<feature type="transmembrane region" description="Helical" evidence="5">
    <location>
        <begin position="101"/>
        <end position="121"/>
    </location>
</feature>
<dbReference type="OrthoDB" id="9806785at2"/>
<feature type="transmembrane region" description="Helical" evidence="5">
    <location>
        <begin position="158"/>
        <end position="181"/>
    </location>
</feature>
<keyword evidence="3 5" id="KW-1133">Transmembrane helix</keyword>
<feature type="transmembrane region" description="Helical" evidence="5">
    <location>
        <begin position="12"/>
        <end position="33"/>
    </location>
</feature>
<feature type="transmembrane region" description="Helical" evidence="5">
    <location>
        <begin position="286"/>
        <end position="309"/>
    </location>
</feature>
<reference evidence="6 7" key="1">
    <citation type="submission" date="2016-11" db="EMBL/GenBank/DDBJ databases">
        <authorList>
            <person name="Jaros S."/>
            <person name="Januszkiewicz K."/>
            <person name="Wedrychowicz H."/>
        </authorList>
    </citation>
    <scope>NUCLEOTIDE SEQUENCE [LARGE SCALE GENOMIC DNA]</scope>
    <source>
        <strain evidence="6 7">DSM 10502</strain>
    </source>
</reference>
<proteinExistence type="predicted"/>
<feature type="transmembrane region" description="Helical" evidence="5">
    <location>
        <begin position="69"/>
        <end position="89"/>
    </location>
</feature>
<feature type="transmembrane region" description="Helical" evidence="5">
    <location>
        <begin position="128"/>
        <end position="152"/>
    </location>
</feature>
<dbReference type="InterPro" id="IPR038770">
    <property type="entry name" value="Na+/solute_symporter_sf"/>
</dbReference>
<dbReference type="Proteomes" id="UP000184404">
    <property type="component" value="Unassembled WGS sequence"/>
</dbReference>
<dbReference type="PANTHER" id="PTHR10361:SF28">
    <property type="entry name" value="P3 PROTEIN-RELATED"/>
    <property type="match status" value="1"/>
</dbReference>
<dbReference type="InterPro" id="IPR004710">
    <property type="entry name" value="Bilac:Na_transpt"/>
</dbReference>
<organism evidence="6 7">
    <name type="scientific">Schwartzia succinivorans DSM 10502</name>
    <dbReference type="NCBI Taxonomy" id="1123243"/>
    <lineage>
        <taxon>Bacteria</taxon>
        <taxon>Bacillati</taxon>
        <taxon>Bacillota</taxon>
        <taxon>Negativicutes</taxon>
        <taxon>Selenomonadales</taxon>
        <taxon>Selenomonadaceae</taxon>
        <taxon>Schwartzia</taxon>
    </lineage>
</organism>
<evidence type="ECO:0000256" key="4">
    <source>
        <dbReference type="ARBA" id="ARBA00023136"/>
    </source>
</evidence>
<name>A0A1M5AC51_9FIRM</name>
<dbReference type="RefSeq" id="WP_072936371.1">
    <property type="nucleotide sequence ID" value="NZ_FQUG01000011.1"/>
</dbReference>
<dbReference type="EMBL" id="FQUG01000011">
    <property type="protein sequence ID" value="SHF27472.1"/>
    <property type="molecule type" value="Genomic_DNA"/>
</dbReference>
<dbReference type="Gene3D" id="1.20.1530.20">
    <property type="match status" value="1"/>
</dbReference>
<feature type="transmembrane region" description="Helical" evidence="5">
    <location>
        <begin position="39"/>
        <end position="57"/>
    </location>
</feature>
<feature type="transmembrane region" description="Helical" evidence="5">
    <location>
        <begin position="201"/>
        <end position="221"/>
    </location>
</feature>
<evidence type="ECO:0000256" key="5">
    <source>
        <dbReference type="SAM" id="Phobius"/>
    </source>
</evidence>
<protein>
    <submittedName>
        <fullName evidence="6">Bile acid:Na+ symporter, BASS family</fullName>
    </submittedName>
</protein>
<accession>A0A1M5AC51</accession>
<dbReference type="AlphaFoldDB" id="A0A1M5AC51"/>
<evidence type="ECO:0000256" key="3">
    <source>
        <dbReference type="ARBA" id="ARBA00022989"/>
    </source>
</evidence>
<keyword evidence="7" id="KW-1185">Reference proteome</keyword>
<dbReference type="PANTHER" id="PTHR10361">
    <property type="entry name" value="SODIUM-BILE ACID COTRANSPORTER"/>
    <property type="match status" value="1"/>
</dbReference>
<evidence type="ECO:0000256" key="2">
    <source>
        <dbReference type="ARBA" id="ARBA00022692"/>
    </source>
</evidence>
<gene>
    <name evidence="6" type="ORF">SAMN02745190_02262</name>
</gene>